<organism evidence="1 2">
    <name type="scientific">Rhizoctonia solani</name>
    <dbReference type="NCBI Taxonomy" id="456999"/>
    <lineage>
        <taxon>Eukaryota</taxon>
        <taxon>Fungi</taxon>
        <taxon>Dikarya</taxon>
        <taxon>Basidiomycota</taxon>
        <taxon>Agaricomycotina</taxon>
        <taxon>Agaricomycetes</taxon>
        <taxon>Cantharellales</taxon>
        <taxon>Ceratobasidiaceae</taxon>
        <taxon>Rhizoctonia</taxon>
    </lineage>
</organism>
<proteinExistence type="predicted"/>
<dbReference type="EMBL" id="CAJMWZ010004957">
    <property type="protein sequence ID" value="CAE6498307.1"/>
    <property type="molecule type" value="Genomic_DNA"/>
</dbReference>
<gene>
    <name evidence="1" type="ORF">RDB_LOCUS92118</name>
</gene>
<accession>A0A8H3HD93</accession>
<sequence>MSIVQVHPTWGRHIDQYSASYTFQTLMQELHSNIISAAQRANVLVMNKGMGALRAISNIGIEEDSQKVKSMARGVTMQTLRDALDMSWYKMTLAFLSEPEIIQGCIKLMGTVIPNGHKTASPFSYEYGYLCFRIATISIGLCLTEPLLDSAFKAAVLDLRSGRIHPLTVLADVVADSVKRNVQLSPTLKNNKAVSEGALIVPTRDVSHLLDMLWANRALFLRIIHHTYTPAITGLMYILWQLWRIGRHRASSDGDLRIGVPLYELLRRYNLGATYDQEAALSALLFDTRFLRDLWLERSQLADAKDSQALIDGYIYRITTPATWHYRPYIRSVTPILEFVVRFAQPGVENDVPSLFSITICFLWGDTEGKRQIVGDDIADITSIFHCLVKLLDIMPDAAHDAMRTLVQDLIRSDLLGLVAKFVVLRRSTMEQSDDERGM</sequence>
<evidence type="ECO:0000313" key="1">
    <source>
        <dbReference type="EMBL" id="CAE6498307.1"/>
    </source>
</evidence>
<evidence type="ECO:0000313" key="2">
    <source>
        <dbReference type="Proteomes" id="UP000663850"/>
    </source>
</evidence>
<dbReference type="Proteomes" id="UP000663850">
    <property type="component" value="Unassembled WGS sequence"/>
</dbReference>
<name>A0A8H3HD93_9AGAM</name>
<protein>
    <submittedName>
        <fullName evidence="1">Uncharacterized protein</fullName>
    </submittedName>
</protein>
<dbReference type="AlphaFoldDB" id="A0A8H3HD93"/>
<reference evidence="1" key="1">
    <citation type="submission" date="2021-01" db="EMBL/GenBank/DDBJ databases">
        <authorList>
            <person name="Kaushik A."/>
        </authorList>
    </citation>
    <scope>NUCLEOTIDE SEQUENCE</scope>
    <source>
        <strain evidence="1">Type strain: AG8-Rh-89/</strain>
    </source>
</reference>
<comment type="caution">
    <text evidence="1">The sequence shown here is derived from an EMBL/GenBank/DDBJ whole genome shotgun (WGS) entry which is preliminary data.</text>
</comment>